<evidence type="ECO:0000313" key="3">
    <source>
        <dbReference type="EMBL" id="CAI5451255.1"/>
    </source>
</evidence>
<evidence type="ECO:0000256" key="1">
    <source>
        <dbReference type="SAM" id="SignalP"/>
    </source>
</evidence>
<dbReference type="OrthoDB" id="10680049at2759"/>
<evidence type="ECO:0000313" key="4">
    <source>
        <dbReference type="Proteomes" id="UP001152747"/>
    </source>
</evidence>
<feature type="chain" id="PRO_5040481550" description="C-type lectin domain-containing protein" evidence="1">
    <location>
        <begin position="28"/>
        <end position="510"/>
    </location>
</feature>
<dbReference type="EMBL" id="CANHGI010000005">
    <property type="protein sequence ID" value="CAI5451255.1"/>
    <property type="molecule type" value="Genomic_DNA"/>
</dbReference>
<keyword evidence="4" id="KW-1185">Reference proteome</keyword>
<dbReference type="InterPro" id="IPR016187">
    <property type="entry name" value="CTDL_fold"/>
</dbReference>
<dbReference type="Gene3D" id="3.10.100.10">
    <property type="entry name" value="Mannose-Binding Protein A, subunit A"/>
    <property type="match status" value="2"/>
</dbReference>
<dbReference type="CDD" id="cd00037">
    <property type="entry name" value="CLECT"/>
    <property type="match status" value="2"/>
</dbReference>
<dbReference type="Proteomes" id="UP001152747">
    <property type="component" value="Unassembled WGS sequence"/>
</dbReference>
<accession>A0A9P1N4T1</accession>
<sequence length="510" mass="57220">MKYLFSLLVIFYSYLFLFIASDDPCSGFIYPATAKSFGLIGGKCIFVSTSTLNPLSTCGHLGNTPFTTLSIDSNADNTLISKALVAAGVQNAAIGYTGKGDIWKWDNGDPTTYSNWKDNPNQVHTTPTPLRSTLPPANQRKSVAIVFAVDATLTSANAFTFAQLDLISELVDYMSARGPTEFAIFAYGCTKQDPFTIQYPYFESDYLKVQKMIEDLKNTILNDCIRVNPLDFPSMFNVQENLYYNRYTNSPRPFNSGYISMVYFSSTTNATNIGQARLLYPLSNSSVITVNVGNRSADVSSFTIPYRQNNIKVNSVEDIQNLLPTIDSIIYGSGSSSSSQNFVLNSNRVLATTDTICSFMNASDGFWYEDFECAKRNVLCQYFLPTPEPPPRENPRKDVVDLCDSEYTNYTMFDILDNDRCYKLSVQKKTFADSETTCITDDTLFLHTSKLASILTRDEQIQLDSFAVNQQPEEGMFWFGLKQDPKNTSNWIYINGDPNVLHTWQMIKNG</sequence>
<dbReference type="PROSITE" id="PS50041">
    <property type="entry name" value="C_TYPE_LECTIN_2"/>
    <property type="match status" value="1"/>
</dbReference>
<name>A0A9P1N4T1_9PELO</name>
<keyword evidence="1" id="KW-0732">Signal</keyword>
<dbReference type="InterPro" id="IPR001304">
    <property type="entry name" value="C-type_lectin-like"/>
</dbReference>
<organism evidence="3 4">
    <name type="scientific">Caenorhabditis angaria</name>
    <dbReference type="NCBI Taxonomy" id="860376"/>
    <lineage>
        <taxon>Eukaryota</taxon>
        <taxon>Metazoa</taxon>
        <taxon>Ecdysozoa</taxon>
        <taxon>Nematoda</taxon>
        <taxon>Chromadorea</taxon>
        <taxon>Rhabditida</taxon>
        <taxon>Rhabditina</taxon>
        <taxon>Rhabditomorpha</taxon>
        <taxon>Rhabditoidea</taxon>
        <taxon>Rhabditidae</taxon>
        <taxon>Peloderinae</taxon>
        <taxon>Caenorhabditis</taxon>
    </lineage>
</organism>
<dbReference type="AlphaFoldDB" id="A0A9P1N4T1"/>
<reference evidence="3" key="1">
    <citation type="submission" date="2022-11" db="EMBL/GenBank/DDBJ databases">
        <authorList>
            <person name="Kikuchi T."/>
        </authorList>
    </citation>
    <scope>NUCLEOTIDE SEQUENCE</scope>
    <source>
        <strain evidence="3">PS1010</strain>
    </source>
</reference>
<comment type="caution">
    <text evidence="3">The sequence shown here is derived from an EMBL/GenBank/DDBJ whole genome shotgun (WGS) entry which is preliminary data.</text>
</comment>
<feature type="domain" description="C-type lectin" evidence="2">
    <location>
        <begin position="417"/>
        <end position="510"/>
    </location>
</feature>
<proteinExistence type="predicted"/>
<gene>
    <name evidence="3" type="ORF">CAMP_LOCUS13892</name>
</gene>
<protein>
    <recommendedName>
        <fullName evidence="2">C-type lectin domain-containing protein</fullName>
    </recommendedName>
</protein>
<dbReference type="SUPFAM" id="SSF56436">
    <property type="entry name" value="C-type lectin-like"/>
    <property type="match status" value="2"/>
</dbReference>
<dbReference type="InterPro" id="IPR016186">
    <property type="entry name" value="C-type_lectin-like/link_sf"/>
</dbReference>
<evidence type="ECO:0000259" key="2">
    <source>
        <dbReference type="PROSITE" id="PS50041"/>
    </source>
</evidence>
<feature type="signal peptide" evidence="1">
    <location>
        <begin position="1"/>
        <end position="27"/>
    </location>
</feature>